<keyword evidence="3" id="KW-0472">Membrane</keyword>
<evidence type="ECO:0000256" key="3">
    <source>
        <dbReference type="SAM" id="Phobius"/>
    </source>
</evidence>
<dbReference type="SUPFAM" id="SSF48452">
    <property type="entry name" value="TPR-like"/>
    <property type="match status" value="1"/>
</dbReference>
<evidence type="ECO:0000256" key="1">
    <source>
        <dbReference type="PROSITE-ProRule" id="PRU00339"/>
    </source>
</evidence>
<dbReference type="PROSITE" id="PS50005">
    <property type="entry name" value="TPR"/>
    <property type="match status" value="1"/>
</dbReference>
<evidence type="ECO:0000313" key="5">
    <source>
        <dbReference type="Proteomes" id="UP001500507"/>
    </source>
</evidence>
<evidence type="ECO:0000313" key="4">
    <source>
        <dbReference type="EMBL" id="GAA0873014.1"/>
    </source>
</evidence>
<evidence type="ECO:0000256" key="2">
    <source>
        <dbReference type="SAM" id="MobiDB-lite"/>
    </source>
</evidence>
<dbReference type="Gene3D" id="1.25.40.10">
    <property type="entry name" value="Tetratricopeptide repeat domain"/>
    <property type="match status" value="1"/>
</dbReference>
<comment type="caution">
    <text evidence="4">The sequence shown here is derived from an EMBL/GenBank/DDBJ whole genome shotgun (WGS) entry which is preliminary data.</text>
</comment>
<keyword evidence="5" id="KW-1185">Reference proteome</keyword>
<dbReference type="InterPro" id="IPR011990">
    <property type="entry name" value="TPR-like_helical_dom_sf"/>
</dbReference>
<feature type="compositionally biased region" description="Basic residues" evidence="2">
    <location>
        <begin position="1"/>
        <end position="13"/>
    </location>
</feature>
<keyword evidence="1" id="KW-0802">TPR repeat</keyword>
<reference evidence="4 5" key="1">
    <citation type="journal article" date="2019" name="Int. J. Syst. Evol. Microbiol.">
        <title>The Global Catalogue of Microorganisms (GCM) 10K type strain sequencing project: providing services to taxonomists for standard genome sequencing and annotation.</title>
        <authorList>
            <consortium name="The Broad Institute Genomics Platform"/>
            <consortium name="The Broad Institute Genome Sequencing Center for Infectious Disease"/>
            <person name="Wu L."/>
            <person name="Ma J."/>
        </authorList>
    </citation>
    <scope>NUCLEOTIDE SEQUENCE [LARGE SCALE GENOMIC DNA]</scope>
    <source>
        <strain evidence="4 5">JCM 16082</strain>
    </source>
</reference>
<organism evidence="4 5">
    <name type="scientific">Gangjinia marincola</name>
    <dbReference type="NCBI Taxonomy" id="578463"/>
    <lineage>
        <taxon>Bacteria</taxon>
        <taxon>Pseudomonadati</taxon>
        <taxon>Bacteroidota</taxon>
        <taxon>Flavobacteriia</taxon>
        <taxon>Flavobacteriales</taxon>
        <taxon>Flavobacteriaceae</taxon>
        <taxon>Gangjinia</taxon>
    </lineage>
</organism>
<dbReference type="InterPro" id="IPR019734">
    <property type="entry name" value="TPR_rpt"/>
</dbReference>
<dbReference type="SMART" id="SM00028">
    <property type="entry name" value="TPR"/>
    <property type="match status" value="2"/>
</dbReference>
<evidence type="ECO:0008006" key="6">
    <source>
        <dbReference type="Google" id="ProtNLM"/>
    </source>
</evidence>
<dbReference type="RefSeq" id="WP_343767418.1">
    <property type="nucleotide sequence ID" value="NZ_BAAAFG010000016.1"/>
</dbReference>
<accession>A0ABN1MII6</accession>
<proteinExistence type="predicted"/>
<dbReference type="Proteomes" id="UP001500507">
    <property type="component" value="Unassembled WGS sequence"/>
</dbReference>
<feature type="transmembrane region" description="Helical" evidence="3">
    <location>
        <begin position="50"/>
        <end position="69"/>
    </location>
</feature>
<name>A0ABN1MII6_9FLAO</name>
<dbReference type="EMBL" id="BAAAFG010000016">
    <property type="protein sequence ID" value="GAA0873014.1"/>
    <property type="molecule type" value="Genomic_DNA"/>
</dbReference>
<keyword evidence="3" id="KW-0812">Transmembrane</keyword>
<keyword evidence="3" id="KW-1133">Transmembrane helix</keyword>
<feature type="region of interest" description="Disordered" evidence="2">
    <location>
        <begin position="1"/>
        <end position="21"/>
    </location>
</feature>
<protein>
    <recommendedName>
        <fullName evidence="6">Tetratricopeptide repeat protein</fullName>
    </recommendedName>
</protein>
<sequence>MATYKRRGYKPKSKKETEEVVEEQSTTAEVFSTLDESANKTEAFIAKNQNYILGFVGLVALAVLGYLGYQNFIQEPKELEAANEMAQSQDYFGNALEAAATEKDSLFNLALNGGEGKFGFLDITEEYSGTKAANLAHYYAGMSFLNTAKYQEAIDQLDQFQGDDQILGPLAQGAIGDAFMQLDQPEQALEYYIAALEMRSNEFTTPRYLLKAAITALDLKKADQALNYLERLEKEYPNADETRQSAVYLGMAQAMNK</sequence>
<gene>
    <name evidence="4" type="ORF">GCM10009117_21610</name>
</gene>
<feature type="repeat" description="TPR" evidence="1">
    <location>
        <begin position="169"/>
        <end position="202"/>
    </location>
</feature>